<accession>A0AAD9D5X3</accession>
<organism evidence="2 3">
    <name type="scientific">Skeletonema marinoi</name>
    <dbReference type="NCBI Taxonomy" id="267567"/>
    <lineage>
        <taxon>Eukaryota</taxon>
        <taxon>Sar</taxon>
        <taxon>Stramenopiles</taxon>
        <taxon>Ochrophyta</taxon>
        <taxon>Bacillariophyta</taxon>
        <taxon>Coscinodiscophyceae</taxon>
        <taxon>Thalassiosirophycidae</taxon>
        <taxon>Thalassiosirales</taxon>
        <taxon>Skeletonemataceae</taxon>
        <taxon>Skeletonema</taxon>
        <taxon>Skeletonema marinoi-dohrnii complex</taxon>
    </lineage>
</organism>
<keyword evidence="3" id="KW-1185">Reference proteome</keyword>
<sequence>MTVSAFPLFPFQADSLEWNSNWLIATVIDYYGACLCFCGVVFKSEDNWIYGSLWCLGFCLLGSPIAACGCSYFYGSMV</sequence>
<dbReference type="AlphaFoldDB" id="A0AAD9D5X3"/>
<keyword evidence="1" id="KW-0472">Membrane</keyword>
<dbReference type="EMBL" id="JATAAI010000034">
    <property type="protein sequence ID" value="KAK1735296.1"/>
    <property type="molecule type" value="Genomic_DNA"/>
</dbReference>
<keyword evidence="1" id="KW-0812">Transmembrane</keyword>
<gene>
    <name evidence="2" type="ORF">QTG54_013910</name>
</gene>
<dbReference type="Pfam" id="PF07343">
    <property type="entry name" value="DUF1475"/>
    <property type="match status" value="1"/>
</dbReference>
<keyword evidence="1" id="KW-1133">Transmembrane helix</keyword>
<evidence type="ECO:0000256" key="1">
    <source>
        <dbReference type="SAM" id="Phobius"/>
    </source>
</evidence>
<evidence type="ECO:0008006" key="4">
    <source>
        <dbReference type="Google" id="ProtNLM"/>
    </source>
</evidence>
<proteinExistence type="predicted"/>
<feature type="transmembrane region" description="Helical" evidence="1">
    <location>
        <begin position="54"/>
        <end position="74"/>
    </location>
</feature>
<reference evidence="2" key="1">
    <citation type="submission" date="2023-06" db="EMBL/GenBank/DDBJ databases">
        <title>Survivors Of The Sea: Transcriptome response of Skeletonema marinoi to long-term dormancy.</title>
        <authorList>
            <person name="Pinder M.I.M."/>
            <person name="Kourtchenko O."/>
            <person name="Robertson E.K."/>
            <person name="Larsson T."/>
            <person name="Maumus F."/>
            <person name="Osuna-Cruz C.M."/>
            <person name="Vancaester E."/>
            <person name="Stenow R."/>
            <person name="Vandepoele K."/>
            <person name="Ploug H."/>
            <person name="Bruchert V."/>
            <person name="Godhe A."/>
            <person name="Topel M."/>
        </authorList>
    </citation>
    <scope>NUCLEOTIDE SEQUENCE</scope>
    <source>
        <strain evidence="2">R05AC</strain>
    </source>
</reference>
<name>A0AAD9D5X3_9STRA</name>
<dbReference type="InterPro" id="IPR009943">
    <property type="entry name" value="DUF1475"/>
</dbReference>
<comment type="caution">
    <text evidence="2">The sequence shown here is derived from an EMBL/GenBank/DDBJ whole genome shotgun (WGS) entry which is preliminary data.</text>
</comment>
<evidence type="ECO:0000313" key="2">
    <source>
        <dbReference type="EMBL" id="KAK1735296.1"/>
    </source>
</evidence>
<feature type="transmembrane region" description="Helical" evidence="1">
    <location>
        <begin position="20"/>
        <end position="42"/>
    </location>
</feature>
<evidence type="ECO:0000313" key="3">
    <source>
        <dbReference type="Proteomes" id="UP001224775"/>
    </source>
</evidence>
<dbReference type="Proteomes" id="UP001224775">
    <property type="component" value="Unassembled WGS sequence"/>
</dbReference>
<protein>
    <recommendedName>
        <fullName evidence="4">Transmembrane protein</fullName>
    </recommendedName>
</protein>